<gene>
    <name evidence="7" type="ORF">GE061_014692</name>
</gene>
<dbReference type="PANTHER" id="PTHR11011">
    <property type="entry name" value="MALE STERILITY PROTEIN 2-RELATED"/>
    <property type="match status" value="1"/>
</dbReference>
<protein>
    <recommendedName>
        <fullName evidence="4">Fatty acyl-CoA reductase</fullName>
        <ecNumber evidence="4">1.2.1.84</ecNumber>
    </recommendedName>
</protein>
<dbReference type="GO" id="GO:0035336">
    <property type="term" value="P:long-chain fatty-acyl-CoA metabolic process"/>
    <property type="evidence" value="ECO:0007669"/>
    <property type="project" value="TreeGrafter"/>
</dbReference>
<evidence type="ECO:0000256" key="2">
    <source>
        <dbReference type="ARBA" id="ARBA00022516"/>
    </source>
</evidence>
<evidence type="ECO:0000256" key="4">
    <source>
        <dbReference type="RuleBase" id="RU363097"/>
    </source>
</evidence>
<dbReference type="GO" id="GO:0080019">
    <property type="term" value="F:alcohol-forming very long-chain fatty acyl-CoA reductase activity"/>
    <property type="evidence" value="ECO:0007669"/>
    <property type="project" value="InterPro"/>
</dbReference>
<dbReference type="PANTHER" id="PTHR11011:SF116">
    <property type="entry name" value="FATTY ACYL-COA REDUCTASE CG5065-RELATED"/>
    <property type="match status" value="1"/>
</dbReference>
<feature type="domain" description="Thioester reductase (TE)" evidence="6">
    <location>
        <begin position="14"/>
        <end position="286"/>
    </location>
</feature>
<comment type="caution">
    <text evidence="7">The sequence shown here is derived from an EMBL/GenBank/DDBJ whole genome shotgun (WGS) entry which is preliminary data.</text>
</comment>
<keyword evidence="2 4" id="KW-0444">Lipid biosynthesis</keyword>
<keyword evidence="4" id="KW-1133">Transmembrane helix</keyword>
<dbReference type="EMBL" id="WIXP02000006">
    <property type="protein sequence ID" value="KAF6208949.1"/>
    <property type="molecule type" value="Genomic_DNA"/>
</dbReference>
<keyword evidence="4" id="KW-0812">Transmembrane</keyword>
<keyword evidence="4" id="KW-0521">NADP</keyword>
<dbReference type="InterPro" id="IPR026055">
    <property type="entry name" value="FAR"/>
</dbReference>
<keyword evidence="3 4" id="KW-0443">Lipid metabolism</keyword>
<comment type="similarity">
    <text evidence="1 4">Belongs to the fatty acyl-CoA reductase family.</text>
</comment>
<evidence type="ECO:0000313" key="8">
    <source>
        <dbReference type="Proteomes" id="UP000466442"/>
    </source>
</evidence>
<evidence type="ECO:0000259" key="5">
    <source>
        <dbReference type="Pfam" id="PF03015"/>
    </source>
</evidence>
<keyword evidence="4" id="KW-0472">Membrane</keyword>
<comment type="function">
    <text evidence="4">Catalyzes the reduction of fatty acyl-CoA to fatty alcohols.</text>
</comment>
<dbReference type="SUPFAM" id="SSF51735">
    <property type="entry name" value="NAD(P)-binding Rossmann-fold domains"/>
    <property type="match status" value="1"/>
</dbReference>
<dbReference type="GO" id="GO:0102965">
    <property type="term" value="F:alcohol-forming long-chain fatty acyl-CoA reductase activity"/>
    <property type="evidence" value="ECO:0007669"/>
    <property type="project" value="UniProtKB-EC"/>
</dbReference>
<keyword evidence="4" id="KW-0560">Oxidoreductase</keyword>
<reference evidence="7" key="1">
    <citation type="journal article" date="2021" name="Mol. Ecol. Resour.">
        <title>Apolygus lucorum genome provides insights into omnivorousness and mesophyll feeding.</title>
        <authorList>
            <person name="Liu Y."/>
            <person name="Liu H."/>
            <person name="Wang H."/>
            <person name="Huang T."/>
            <person name="Liu B."/>
            <person name="Yang B."/>
            <person name="Yin L."/>
            <person name="Li B."/>
            <person name="Zhang Y."/>
            <person name="Zhang S."/>
            <person name="Jiang F."/>
            <person name="Zhang X."/>
            <person name="Ren Y."/>
            <person name="Wang B."/>
            <person name="Wang S."/>
            <person name="Lu Y."/>
            <person name="Wu K."/>
            <person name="Fan W."/>
            <person name="Wang G."/>
        </authorList>
    </citation>
    <scope>NUCLEOTIDE SEQUENCE</scope>
    <source>
        <strain evidence="7">12Hb</strain>
    </source>
</reference>
<accession>A0A6A4IZE1</accession>
<name>A0A6A4IZE1_APOLU</name>
<feature type="domain" description="Fatty acyl-CoA reductase C-terminal" evidence="5">
    <location>
        <begin position="357"/>
        <end position="448"/>
    </location>
</feature>
<comment type="catalytic activity">
    <reaction evidence="4">
        <text>a long-chain fatty acyl-CoA + 2 NADPH + 2 H(+) = a long-chain primary fatty alcohol + 2 NADP(+) + CoA</text>
        <dbReference type="Rhea" id="RHEA:52716"/>
        <dbReference type="ChEBI" id="CHEBI:15378"/>
        <dbReference type="ChEBI" id="CHEBI:57287"/>
        <dbReference type="ChEBI" id="CHEBI:57783"/>
        <dbReference type="ChEBI" id="CHEBI:58349"/>
        <dbReference type="ChEBI" id="CHEBI:77396"/>
        <dbReference type="ChEBI" id="CHEBI:83139"/>
        <dbReference type="EC" id="1.2.1.84"/>
    </reaction>
</comment>
<dbReference type="InterPro" id="IPR033640">
    <property type="entry name" value="FAR_C"/>
</dbReference>
<evidence type="ECO:0000313" key="7">
    <source>
        <dbReference type="EMBL" id="KAF6208949.1"/>
    </source>
</evidence>
<dbReference type="Pfam" id="PF03015">
    <property type="entry name" value="Sterile"/>
    <property type="match status" value="1"/>
</dbReference>
<dbReference type="AlphaFoldDB" id="A0A6A4IZE1"/>
<evidence type="ECO:0000259" key="6">
    <source>
        <dbReference type="Pfam" id="PF07993"/>
    </source>
</evidence>
<dbReference type="Gene3D" id="3.40.50.720">
    <property type="entry name" value="NAD(P)-binding Rossmann-like Domain"/>
    <property type="match status" value="1"/>
</dbReference>
<feature type="transmembrane region" description="Helical" evidence="4">
    <location>
        <begin position="348"/>
        <end position="369"/>
    </location>
</feature>
<dbReference type="InterPro" id="IPR036291">
    <property type="entry name" value="NAD(P)-bd_dom_sf"/>
</dbReference>
<dbReference type="Pfam" id="PF07993">
    <property type="entry name" value="NAD_binding_4"/>
    <property type="match status" value="1"/>
</dbReference>
<proteinExistence type="inferred from homology"/>
<evidence type="ECO:0000256" key="1">
    <source>
        <dbReference type="ARBA" id="ARBA00005928"/>
    </source>
</evidence>
<organism evidence="7 8">
    <name type="scientific">Apolygus lucorum</name>
    <name type="common">Small green plant bug</name>
    <name type="synonym">Lygocoris lucorum</name>
    <dbReference type="NCBI Taxonomy" id="248454"/>
    <lineage>
        <taxon>Eukaryota</taxon>
        <taxon>Metazoa</taxon>
        <taxon>Ecdysozoa</taxon>
        <taxon>Arthropoda</taxon>
        <taxon>Hexapoda</taxon>
        <taxon>Insecta</taxon>
        <taxon>Pterygota</taxon>
        <taxon>Neoptera</taxon>
        <taxon>Paraneoptera</taxon>
        <taxon>Hemiptera</taxon>
        <taxon>Heteroptera</taxon>
        <taxon>Panheteroptera</taxon>
        <taxon>Cimicomorpha</taxon>
        <taxon>Miridae</taxon>
        <taxon>Mirini</taxon>
        <taxon>Apolygus</taxon>
    </lineage>
</organism>
<dbReference type="Proteomes" id="UP000466442">
    <property type="component" value="Unassembled WGS sequence"/>
</dbReference>
<dbReference type="GO" id="GO:0005777">
    <property type="term" value="C:peroxisome"/>
    <property type="evidence" value="ECO:0007669"/>
    <property type="project" value="TreeGrafter"/>
</dbReference>
<dbReference type="EC" id="1.2.1.84" evidence="4"/>
<dbReference type="CDD" id="cd05236">
    <property type="entry name" value="FAR-N_SDR_e"/>
    <property type="match status" value="1"/>
</dbReference>
<keyword evidence="8" id="KW-1185">Reference proteome</keyword>
<sequence length="487" mass="56106">MRVRDYYKGKNVLVTGATGLMGKALVEKLLRSCPEIGNIYCIIRTKRGQDPQERWTQTTDCMLFDQLKKEAPESLAKVIVLPGESAAENFGLSDEHLKIIIDNVNIVYHGAASINFSDTIVRAVKLNMKNTLSLLEISRRIKKLELFVHVSTAYSNFPRTGEIKEEVYESHLSWRDVLKLVEDECSCETVLNLQPKLLNGHKSFYTLTKGLSECMVNDYNQYFPVMIVRPSLVSGTYKDPMTGWLDVDNFISLLCRGVRMGVLRVVLCNKSHAFHHIPLDLSIKAMIVASWEKSLRSEKGVNVVCCQMDHSENMNFGTLHRVAYPFAIEYPDKDAIWYPVYLNVTNALVYKILFIILHIFPAYFIDLALKLSGREPQLLKVYSNIWGLYELNKYYVNPHHWFSTSNYKKLEDSLKEEDREEFTMDTTDFDSEKFIQANALHVLKHYWKENSGNPMIHARLRRLKIAHYTLCSVFAIAMSYLSVQLLL</sequence>
<evidence type="ECO:0000256" key="3">
    <source>
        <dbReference type="ARBA" id="ARBA00023098"/>
    </source>
</evidence>
<dbReference type="InterPro" id="IPR013120">
    <property type="entry name" value="FAR_NAD-bd"/>
</dbReference>
<dbReference type="CDD" id="cd09071">
    <property type="entry name" value="FAR_C"/>
    <property type="match status" value="1"/>
</dbReference>
<dbReference type="OrthoDB" id="6605455at2759"/>